<feature type="domain" description="Flagellar protein FlgJ N-terminal" evidence="1">
    <location>
        <begin position="86"/>
        <end position="132"/>
    </location>
</feature>
<reference evidence="2 3" key="1">
    <citation type="submission" date="2023-07" db="EMBL/GenBank/DDBJ databases">
        <title>Comparative genomics of wheat-associated soil bacteria to identify genetic determinants of phenazine resistance.</title>
        <authorList>
            <person name="Mouncey N."/>
        </authorList>
    </citation>
    <scope>NUCLEOTIDE SEQUENCE [LARGE SCALE GENOMIC DNA]</scope>
    <source>
        <strain evidence="2 3">W4I11</strain>
    </source>
</reference>
<gene>
    <name evidence="2" type="ORF">QFZ34_000862</name>
</gene>
<dbReference type="Pfam" id="PF10135">
    <property type="entry name" value="Rod-binding"/>
    <property type="match status" value="1"/>
</dbReference>
<dbReference type="RefSeq" id="WP_115055000.1">
    <property type="nucleotide sequence ID" value="NZ_JAUSZT010000002.1"/>
</dbReference>
<accession>A0ABU0S4K4</accession>
<sequence length="157" mass="16585">MSINSPSDLVLDATKAADPQAMRAAMERLRSVAADRAAAQTPLSGESFAHLQAGRVSSEGVQSNTPVSNPAFKKFEAVMLQSFIESMFTGENQAVYGEGIAGGYWKSMMSEALANQMADAGGIGIARMLEEQSAKRIKNEVAQPLGTTSPISTKEQG</sequence>
<name>A0ABU0S4K4_9HYPH</name>
<dbReference type="InterPro" id="IPR019301">
    <property type="entry name" value="Flagellar_prot_FlgJ_N"/>
</dbReference>
<dbReference type="Proteomes" id="UP001237780">
    <property type="component" value="Unassembled WGS sequence"/>
</dbReference>
<comment type="caution">
    <text evidence="2">The sequence shown here is derived from an EMBL/GenBank/DDBJ whole genome shotgun (WGS) entry which is preliminary data.</text>
</comment>
<dbReference type="EMBL" id="JAUSZT010000002">
    <property type="protein sequence ID" value="MDQ0995685.1"/>
    <property type="molecule type" value="Genomic_DNA"/>
</dbReference>
<organism evidence="2 3">
    <name type="scientific">Phyllobacterium ifriqiyense</name>
    <dbReference type="NCBI Taxonomy" id="314238"/>
    <lineage>
        <taxon>Bacteria</taxon>
        <taxon>Pseudomonadati</taxon>
        <taxon>Pseudomonadota</taxon>
        <taxon>Alphaproteobacteria</taxon>
        <taxon>Hyphomicrobiales</taxon>
        <taxon>Phyllobacteriaceae</taxon>
        <taxon>Phyllobacterium</taxon>
    </lineage>
</organism>
<evidence type="ECO:0000313" key="3">
    <source>
        <dbReference type="Proteomes" id="UP001237780"/>
    </source>
</evidence>
<protein>
    <submittedName>
        <fullName evidence="2">Flagellar protein FlgJ</fullName>
    </submittedName>
</protein>
<evidence type="ECO:0000259" key="1">
    <source>
        <dbReference type="Pfam" id="PF10135"/>
    </source>
</evidence>
<keyword evidence="2" id="KW-0966">Cell projection</keyword>
<keyword evidence="2" id="KW-0969">Cilium</keyword>
<evidence type="ECO:0000313" key="2">
    <source>
        <dbReference type="EMBL" id="MDQ0995685.1"/>
    </source>
</evidence>
<keyword evidence="2" id="KW-0282">Flagellum</keyword>
<proteinExistence type="predicted"/>
<keyword evidence="3" id="KW-1185">Reference proteome</keyword>